<dbReference type="OrthoDB" id="417506at2759"/>
<dbReference type="Pfam" id="PF07910">
    <property type="entry name" value="Peptidase_C78"/>
    <property type="match status" value="1"/>
</dbReference>
<proteinExistence type="predicted"/>
<name>A0A0V0QSE0_PSEPJ</name>
<keyword evidence="1" id="KW-0378">Hydrolase</keyword>
<feature type="domain" description="UFSP1/2/DUB catalytic" evidence="2">
    <location>
        <begin position="134"/>
        <end position="319"/>
    </location>
</feature>
<gene>
    <name evidence="3" type="ORF">PPERSA_06792</name>
</gene>
<dbReference type="AlphaFoldDB" id="A0A0V0QSE0"/>
<dbReference type="EMBL" id="LDAU01000110">
    <property type="protein sequence ID" value="KRX05158.1"/>
    <property type="molecule type" value="Genomic_DNA"/>
</dbReference>
<evidence type="ECO:0000259" key="2">
    <source>
        <dbReference type="Pfam" id="PF07910"/>
    </source>
</evidence>
<dbReference type="PANTHER" id="PTHR48153">
    <property type="entry name" value="UFM1-SPECIFIC PROTEASE 2"/>
    <property type="match status" value="1"/>
</dbReference>
<keyword evidence="4" id="KW-1185">Reference proteome</keyword>
<organism evidence="3 4">
    <name type="scientific">Pseudocohnilembus persalinus</name>
    <name type="common">Ciliate</name>
    <dbReference type="NCBI Taxonomy" id="266149"/>
    <lineage>
        <taxon>Eukaryota</taxon>
        <taxon>Sar</taxon>
        <taxon>Alveolata</taxon>
        <taxon>Ciliophora</taxon>
        <taxon>Intramacronucleata</taxon>
        <taxon>Oligohymenophorea</taxon>
        <taxon>Scuticociliatia</taxon>
        <taxon>Philasterida</taxon>
        <taxon>Pseudocohnilembidae</taxon>
        <taxon>Pseudocohnilembus</taxon>
    </lineage>
</organism>
<dbReference type="Gene3D" id="3.90.70.130">
    <property type="match status" value="1"/>
</dbReference>
<dbReference type="Proteomes" id="UP000054937">
    <property type="component" value="Unassembled WGS sequence"/>
</dbReference>
<dbReference type="SUPFAM" id="SSF54001">
    <property type="entry name" value="Cysteine proteinases"/>
    <property type="match status" value="1"/>
</dbReference>
<evidence type="ECO:0000313" key="4">
    <source>
        <dbReference type="Proteomes" id="UP000054937"/>
    </source>
</evidence>
<dbReference type="GO" id="GO:0071567">
    <property type="term" value="F:deUFMylase activity"/>
    <property type="evidence" value="ECO:0007669"/>
    <property type="project" value="TreeGrafter"/>
</dbReference>
<dbReference type="InterPro" id="IPR012462">
    <property type="entry name" value="UFSP1/2_DUB_cat"/>
</dbReference>
<evidence type="ECO:0000256" key="1">
    <source>
        <dbReference type="ARBA" id="ARBA00022801"/>
    </source>
</evidence>
<dbReference type="PANTHER" id="PTHR48153:SF2">
    <property type="entry name" value="UFM1-SPECIFIC PROTEASE 2"/>
    <property type="match status" value="1"/>
</dbReference>
<comment type="caution">
    <text evidence="3">The sequence shown here is derived from an EMBL/GenBank/DDBJ whole genome shotgun (WGS) entry which is preliminary data.</text>
</comment>
<dbReference type="InterPro" id="IPR038765">
    <property type="entry name" value="Papain-like_cys_pep_sf"/>
</dbReference>
<protein>
    <recommendedName>
        <fullName evidence="2">UFSP1/2/DUB catalytic domain-containing protein</fullName>
    </recommendedName>
</protein>
<sequence length="328" mass="38599">MKDQKLISIDSLSYHKITDINQENCLELLQNSFDQFVEKMQLVADYQNINNKNKIQTNFFSFNHQPINFGCFNSEIIVQELHRFYHLKPIHNFINDQNRTEFWAQQHNEEELQDKLQNVDQYLTTKIQEDGVFYKYFGNYVFHHYLQDGQNDKGWGCAYRSCMSVISWFRENGYVDKDKVKVPSITEIQKMLIEMGDKEANFMNSSQWIGAFEVSFIIQKLIDIECKIIFLQDGADIRTKLEEFKSHFINEGTPIMFGGDQYAYSILGIDYNEDEGDAKFLILDPHYVGPDNYKNIVDKGGISWKKADLFLPNTFYNFCCPLRNKSLN</sequence>
<evidence type="ECO:0000313" key="3">
    <source>
        <dbReference type="EMBL" id="KRX05158.1"/>
    </source>
</evidence>
<reference evidence="3 4" key="1">
    <citation type="journal article" date="2015" name="Sci. Rep.">
        <title>Genome of the facultative scuticociliatosis pathogen Pseudocohnilembus persalinus provides insight into its virulence through horizontal gene transfer.</title>
        <authorList>
            <person name="Xiong J."/>
            <person name="Wang G."/>
            <person name="Cheng J."/>
            <person name="Tian M."/>
            <person name="Pan X."/>
            <person name="Warren A."/>
            <person name="Jiang C."/>
            <person name="Yuan D."/>
            <person name="Miao W."/>
        </authorList>
    </citation>
    <scope>NUCLEOTIDE SEQUENCE [LARGE SCALE GENOMIC DNA]</scope>
    <source>
        <strain evidence="3">36N120E</strain>
    </source>
</reference>
<dbReference type="InParanoid" id="A0A0V0QSE0"/>
<accession>A0A0V0QSE0</accession>